<dbReference type="CDD" id="cd17319">
    <property type="entry name" value="MFS_ExuT_GudP_like"/>
    <property type="match status" value="1"/>
</dbReference>
<keyword evidence="5 6" id="KW-0472">Membrane</keyword>
<gene>
    <name evidence="8" type="ORF">A8F95_15395</name>
</gene>
<feature type="transmembrane region" description="Helical" evidence="6">
    <location>
        <begin position="345"/>
        <end position="371"/>
    </location>
</feature>
<keyword evidence="4 6" id="KW-1133">Transmembrane helix</keyword>
<dbReference type="InterPro" id="IPR011701">
    <property type="entry name" value="MFS"/>
</dbReference>
<dbReference type="InterPro" id="IPR036259">
    <property type="entry name" value="MFS_trans_sf"/>
</dbReference>
<proteinExistence type="predicted"/>
<dbReference type="InterPro" id="IPR020846">
    <property type="entry name" value="MFS_dom"/>
</dbReference>
<feature type="transmembrane region" description="Helical" evidence="6">
    <location>
        <begin position="168"/>
        <end position="185"/>
    </location>
</feature>
<evidence type="ECO:0000256" key="3">
    <source>
        <dbReference type="ARBA" id="ARBA00022692"/>
    </source>
</evidence>
<comment type="subcellular location">
    <subcellularLocation>
        <location evidence="1">Cell membrane</location>
        <topology evidence="1">Multi-pass membrane protein</topology>
    </subcellularLocation>
</comment>
<feature type="transmembrane region" description="Helical" evidence="6">
    <location>
        <begin position="286"/>
        <end position="306"/>
    </location>
</feature>
<dbReference type="Gene3D" id="1.20.1250.20">
    <property type="entry name" value="MFS general substrate transporter like domains"/>
    <property type="match status" value="2"/>
</dbReference>
<evidence type="ECO:0000259" key="7">
    <source>
        <dbReference type="PROSITE" id="PS50850"/>
    </source>
</evidence>
<comment type="caution">
    <text evidence="8">The sequence shown here is derived from an EMBL/GenBank/DDBJ whole genome shotgun (WGS) entry which is preliminary data.</text>
</comment>
<feature type="transmembrane region" description="Helical" evidence="6">
    <location>
        <begin position="312"/>
        <end position="333"/>
    </location>
</feature>
<feature type="transmembrane region" description="Helical" evidence="6">
    <location>
        <begin position="218"/>
        <end position="239"/>
    </location>
</feature>
<dbReference type="InterPro" id="IPR050382">
    <property type="entry name" value="MFS_Na/Anion_cotransporter"/>
</dbReference>
<dbReference type="GO" id="GO:0005886">
    <property type="term" value="C:plasma membrane"/>
    <property type="evidence" value="ECO:0007669"/>
    <property type="project" value="UniProtKB-SubCell"/>
</dbReference>
<feature type="domain" description="Major facilitator superfamily (MFS) profile" evidence="7">
    <location>
        <begin position="14"/>
        <end position="400"/>
    </location>
</feature>
<evidence type="ECO:0000313" key="8">
    <source>
        <dbReference type="EMBL" id="OCA82082.1"/>
    </source>
</evidence>
<evidence type="ECO:0000256" key="2">
    <source>
        <dbReference type="ARBA" id="ARBA00022448"/>
    </source>
</evidence>
<evidence type="ECO:0000256" key="5">
    <source>
        <dbReference type="ARBA" id="ARBA00023136"/>
    </source>
</evidence>
<dbReference type="SUPFAM" id="SSF103473">
    <property type="entry name" value="MFS general substrate transporter"/>
    <property type="match status" value="1"/>
</dbReference>
<organism evidence="8 9">
    <name type="scientific">Pseudobacillus wudalianchiensis</name>
    <dbReference type="NCBI Taxonomy" id="1743143"/>
    <lineage>
        <taxon>Bacteria</taxon>
        <taxon>Bacillati</taxon>
        <taxon>Bacillota</taxon>
        <taxon>Bacilli</taxon>
        <taxon>Bacillales</taxon>
        <taxon>Bacillaceae</taxon>
        <taxon>Pseudobacillus</taxon>
    </lineage>
</organism>
<feature type="transmembrane region" description="Helical" evidence="6">
    <location>
        <begin position="377"/>
        <end position="396"/>
    </location>
</feature>
<dbReference type="GO" id="GO:0022857">
    <property type="term" value="F:transmembrane transporter activity"/>
    <property type="evidence" value="ECO:0007669"/>
    <property type="project" value="InterPro"/>
</dbReference>
<feature type="transmembrane region" description="Helical" evidence="6">
    <location>
        <begin position="141"/>
        <end position="162"/>
    </location>
</feature>
<dbReference type="PANTHER" id="PTHR11662:SF399">
    <property type="entry name" value="FI19708P1-RELATED"/>
    <property type="match status" value="1"/>
</dbReference>
<name>A0A1B9AE18_9BACI</name>
<evidence type="ECO:0000313" key="9">
    <source>
        <dbReference type="Proteomes" id="UP000092578"/>
    </source>
</evidence>
<feature type="transmembrane region" description="Helical" evidence="6">
    <location>
        <begin position="80"/>
        <end position="99"/>
    </location>
</feature>
<dbReference type="PROSITE" id="PS50850">
    <property type="entry name" value="MFS"/>
    <property type="match status" value="1"/>
</dbReference>
<evidence type="ECO:0000256" key="4">
    <source>
        <dbReference type="ARBA" id="ARBA00022989"/>
    </source>
</evidence>
<protein>
    <submittedName>
        <fullName evidence="8">MFS transporter</fullName>
    </submittedName>
</protein>
<evidence type="ECO:0000256" key="6">
    <source>
        <dbReference type="SAM" id="Phobius"/>
    </source>
</evidence>
<reference evidence="9" key="1">
    <citation type="submission" date="2016-05" db="EMBL/GenBank/DDBJ databases">
        <authorList>
            <person name="Liu B."/>
            <person name="Wang J."/>
            <person name="Zhu Y."/>
            <person name="Liu G."/>
            <person name="Chen Q."/>
            <person name="Chen Z."/>
            <person name="Lan J."/>
            <person name="Che J."/>
            <person name="Ge C."/>
            <person name="Shi H."/>
            <person name="Pan Z."/>
            <person name="Liu X."/>
        </authorList>
    </citation>
    <scope>NUCLEOTIDE SEQUENCE [LARGE SCALE GENOMIC DNA]</scope>
    <source>
        <strain evidence="9">FJAT-27215</strain>
    </source>
</reference>
<feature type="transmembrane region" description="Helical" evidence="6">
    <location>
        <begin position="50"/>
        <end position="68"/>
    </location>
</feature>
<dbReference type="PANTHER" id="PTHR11662">
    <property type="entry name" value="SOLUTE CARRIER FAMILY 17"/>
    <property type="match status" value="1"/>
</dbReference>
<dbReference type="Pfam" id="PF07690">
    <property type="entry name" value="MFS_1"/>
    <property type="match status" value="1"/>
</dbReference>
<dbReference type="AlphaFoldDB" id="A0A1B9AE18"/>
<dbReference type="EMBL" id="MAYT01000030">
    <property type="protein sequence ID" value="OCA82082.1"/>
    <property type="molecule type" value="Genomic_DNA"/>
</dbReference>
<keyword evidence="9" id="KW-1185">Reference proteome</keyword>
<feature type="transmembrane region" description="Helical" evidence="6">
    <location>
        <begin position="251"/>
        <end position="274"/>
    </location>
</feature>
<evidence type="ECO:0000256" key="1">
    <source>
        <dbReference type="ARBA" id="ARBA00004651"/>
    </source>
</evidence>
<dbReference type="RefSeq" id="WP_065411974.1">
    <property type="nucleotide sequence ID" value="NZ_MAYT01000030.1"/>
</dbReference>
<accession>A0A1B9AE18</accession>
<keyword evidence="3 6" id="KW-0812">Transmembrane</keyword>
<keyword evidence="2" id="KW-0813">Transport</keyword>
<sequence>MGTFSQQKNKKHFILGLLFAGWLLSYLDRMVMGVAVVAISQDFQLDPASIGVVLSSFFAGYALMQIPGGWLSDKYGSRRIVIFSIIAWSIFTVLSGLAWSLTSLLIIRFLFGLGEGGYPSASQKAIAEFYSKKERAKASSFMMSSNSFGIALAPLIAAPMLVWLGWRWMFVAIGAAGLIMGVLFWKHLHPPKKSEWDDSERVSKTKVPLKTLLKSPSLWKIMIMWFGADIVVWGLAGWMPSYLIKERGMGILSTGVLASLPAIASGLTVMFGGVLLEKFFSGREKYFTGVGMILTSICLYFIFASSSVVGVITFYILSMTFVSTAIITTYSLPHKLLSKEIIGSAMGFINMGGQAAGFLAPLVMGFLISGFGTYNAAFWFLIAGAVVSVIAAFTIANNEKKFNTESSKAAGQ</sequence>
<dbReference type="Proteomes" id="UP000092578">
    <property type="component" value="Unassembled WGS sequence"/>
</dbReference>